<gene>
    <name evidence="7" type="primary">LOC110987259</name>
</gene>
<dbReference type="OrthoDB" id="10251809at2759"/>
<name>A0A8B7ZKW2_ACAPL</name>
<keyword evidence="1" id="KW-0880">Kelch repeat</keyword>
<keyword evidence="2" id="KW-0677">Repeat</keyword>
<dbReference type="InterPro" id="IPR015915">
    <property type="entry name" value="Kelch-typ_b-propeller"/>
</dbReference>
<accession>A0A8B7ZKW2</accession>
<dbReference type="PANTHER" id="PTHR46647:SF1">
    <property type="entry name" value="RAB9 EFFECTOR PROTEIN WITH KELCH MOTIFS"/>
    <property type="match status" value="1"/>
</dbReference>
<feature type="compositionally biased region" description="Low complexity" evidence="5">
    <location>
        <begin position="382"/>
        <end position="394"/>
    </location>
</feature>
<dbReference type="OMA" id="ERQPMKE"/>
<dbReference type="SUPFAM" id="SSF117281">
    <property type="entry name" value="Kelch motif"/>
    <property type="match status" value="2"/>
</dbReference>
<dbReference type="RefSeq" id="XP_022105530.1">
    <property type="nucleotide sequence ID" value="XM_022249838.1"/>
</dbReference>
<evidence type="ECO:0000256" key="5">
    <source>
        <dbReference type="SAM" id="MobiDB-lite"/>
    </source>
</evidence>
<evidence type="ECO:0000313" key="6">
    <source>
        <dbReference type="Proteomes" id="UP000694845"/>
    </source>
</evidence>
<feature type="compositionally biased region" description="Acidic residues" evidence="5">
    <location>
        <begin position="372"/>
        <end position="381"/>
    </location>
</feature>
<proteinExistence type="predicted"/>
<dbReference type="AlphaFoldDB" id="A0A8B7ZKW2"/>
<evidence type="ECO:0000256" key="2">
    <source>
        <dbReference type="ARBA" id="ARBA00022737"/>
    </source>
</evidence>
<comment type="function">
    <text evidence="3">Rab9 effector required for endosome to trans-Golgi network (TGN) transport.</text>
</comment>
<evidence type="ECO:0000256" key="4">
    <source>
        <dbReference type="ARBA" id="ARBA00039295"/>
    </source>
</evidence>
<keyword evidence="6" id="KW-1185">Reference proteome</keyword>
<evidence type="ECO:0000256" key="3">
    <source>
        <dbReference type="ARBA" id="ARBA00037224"/>
    </source>
</evidence>
<sequence>MALTLVSLKWIAGKEFTGRPPSPRQGHAIAVLDNAAYIFGGIRCVEEPEKGIFYFRDLHKLHFGKILRWEKIRYTGDAPMGRHDHALCAIETTLYVFGGRNEMNADECLPGLHAFSTKSCNWKHIQTHGVEPRSLNPGWAVVDKRIFVIGGIYKGEAHCNVDVLDTETSTWTRLSVTGLPPAPRCDHRLMPVGRSIYLFGGCGGQNKCFNDLHALDTDSLQWSSPPVRGDPPPPRGCHSLTLHADKDIYVFGGSNDGLKGKTTLGDLHKLSLAKMKWKRPFYSGNPPCRRFGHVACTYLNHLYIFGGTNEDMDYNDVKAAKLINPSSRKPLKVSPELLHDVLYGRADQNNEGTSAAMLPLHESVLSSATDQEQGDSDDSDASDTASSSSSSSDSDASDSSDED</sequence>
<dbReference type="Gene3D" id="2.120.10.80">
    <property type="entry name" value="Kelch-type beta propeller"/>
    <property type="match status" value="2"/>
</dbReference>
<dbReference type="Proteomes" id="UP000694845">
    <property type="component" value="Unplaced"/>
</dbReference>
<feature type="region of interest" description="Disordered" evidence="5">
    <location>
        <begin position="360"/>
        <end position="403"/>
    </location>
</feature>
<evidence type="ECO:0000313" key="7">
    <source>
        <dbReference type="RefSeq" id="XP_022105530.1"/>
    </source>
</evidence>
<dbReference type="Pfam" id="PF24681">
    <property type="entry name" value="Kelch_KLHDC2_KLHL20_DRC7"/>
    <property type="match status" value="1"/>
</dbReference>
<dbReference type="InterPro" id="IPR052124">
    <property type="entry name" value="Rab9_kelch_effector"/>
</dbReference>
<dbReference type="PANTHER" id="PTHR46647">
    <property type="entry name" value="RAB9 EFFECTOR PROTEIN WITH KELCH MOTIFS"/>
    <property type="match status" value="1"/>
</dbReference>
<dbReference type="GeneID" id="110987259"/>
<evidence type="ECO:0000256" key="1">
    <source>
        <dbReference type="ARBA" id="ARBA00022441"/>
    </source>
</evidence>
<dbReference type="KEGG" id="aplc:110987259"/>
<organism evidence="6 7">
    <name type="scientific">Acanthaster planci</name>
    <name type="common">Crown-of-thorns starfish</name>
    <dbReference type="NCBI Taxonomy" id="133434"/>
    <lineage>
        <taxon>Eukaryota</taxon>
        <taxon>Metazoa</taxon>
        <taxon>Echinodermata</taxon>
        <taxon>Eleutherozoa</taxon>
        <taxon>Asterozoa</taxon>
        <taxon>Asteroidea</taxon>
        <taxon>Valvatacea</taxon>
        <taxon>Valvatida</taxon>
        <taxon>Acanthasteridae</taxon>
        <taxon>Acanthaster</taxon>
    </lineage>
</organism>
<protein>
    <recommendedName>
        <fullName evidence="4">Rab9 effector protein with kelch motifs</fullName>
    </recommendedName>
</protein>
<reference evidence="7" key="1">
    <citation type="submission" date="2025-08" db="UniProtKB">
        <authorList>
            <consortium name="RefSeq"/>
        </authorList>
    </citation>
    <scope>IDENTIFICATION</scope>
</reference>